<dbReference type="EMBL" id="AYZL01000006">
    <property type="protein sequence ID" value="KRN04703.1"/>
    <property type="molecule type" value="Genomic_DNA"/>
</dbReference>
<evidence type="ECO:0000259" key="2">
    <source>
        <dbReference type="PROSITE" id="PS51462"/>
    </source>
</evidence>
<dbReference type="Gene3D" id="3.90.79.10">
    <property type="entry name" value="Nucleoside Triphosphate Pyrophosphohydrolase"/>
    <property type="match status" value="1"/>
</dbReference>
<keyword evidence="4" id="KW-1185">Reference proteome</keyword>
<feature type="domain" description="Nudix hydrolase" evidence="2">
    <location>
        <begin position="1"/>
        <end position="115"/>
    </location>
</feature>
<evidence type="ECO:0000256" key="1">
    <source>
        <dbReference type="ARBA" id="ARBA00005582"/>
    </source>
</evidence>
<dbReference type="Proteomes" id="UP000051378">
    <property type="component" value="Unassembled WGS sequence"/>
</dbReference>
<accession>A0A0R2DKP5</accession>
<name>A0A0R2DKP5_9LACO</name>
<dbReference type="InterPro" id="IPR000086">
    <property type="entry name" value="NUDIX_hydrolase_dom"/>
</dbReference>
<dbReference type="STRING" id="1423744.FC86_GL001059"/>
<dbReference type="PROSITE" id="PS51462">
    <property type="entry name" value="NUDIX"/>
    <property type="match status" value="1"/>
</dbReference>
<sequence length="136" mass="15685">MIKKQDEVLILNRHDKFKGYTFPGGHVEANESFVQSVKREAKEETGLDIVDIELVGTCQYQEQDYRRVILCYQAKASTTKLLSSSEGEVFFAKLSDLDINKYASGFKELLELCINPNYSELVFETLPNEENQTHYY</sequence>
<dbReference type="SUPFAM" id="SSF55811">
    <property type="entry name" value="Nudix"/>
    <property type="match status" value="1"/>
</dbReference>
<evidence type="ECO:0000313" key="3">
    <source>
        <dbReference type="EMBL" id="KRN04703.1"/>
    </source>
</evidence>
<dbReference type="AlphaFoldDB" id="A0A0R2DKP5"/>
<proteinExistence type="inferred from homology"/>
<dbReference type="PANTHER" id="PTHR43736:SF1">
    <property type="entry name" value="DIHYDRONEOPTERIN TRIPHOSPHATE DIPHOSPHATASE"/>
    <property type="match status" value="1"/>
</dbReference>
<dbReference type="PATRIC" id="fig|1423744.4.peg.1087"/>
<protein>
    <recommendedName>
        <fullName evidence="2">Nudix hydrolase domain-containing protein</fullName>
    </recommendedName>
</protein>
<dbReference type="PANTHER" id="PTHR43736">
    <property type="entry name" value="ADP-RIBOSE PYROPHOSPHATASE"/>
    <property type="match status" value="1"/>
</dbReference>
<evidence type="ECO:0000313" key="4">
    <source>
        <dbReference type="Proteomes" id="UP000051378"/>
    </source>
</evidence>
<dbReference type="CDD" id="cd18875">
    <property type="entry name" value="NUDIX_Hydrolase"/>
    <property type="match status" value="1"/>
</dbReference>
<dbReference type="InterPro" id="IPR015797">
    <property type="entry name" value="NUDIX_hydrolase-like_dom_sf"/>
</dbReference>
<organism evidence="3 4">
    <name type="scientific">Holzapfeliella floricola DSM 23037 = JCM 16512</name>
    <dbReference type="NCBI Taxonomy" id="1423744"/>
    <lineage>
        <taxon>Bacteria</taxon>
        <taxon>Bacillati</taxon>
        <taxon>Bacillota</taxon>
        <taxon>Bacilli</taxon>
        <taxon>Lactobacillales</taxon>
        <taxon>Lactobacillaceae</taxon>
        <taxon>Holzapfeliella</taxon>
    </lineage>
</organism>
<dbReference type="Pfam" id="PF00293">
    <property type="entry name" value="NUDIX"/>
    <property type="match status" value="1"/>
</dbReference>
<reference evidence="3 4" key="1">
    <citation type="journal article" date="2015" name="Genome Announc.">
        <title>Expanding the biotechnology potential of lactobacilli through comparative genomics of 213 strains and associated genera.</title>
        <authorList>
            <person name="Sun Z."/>
            <person name="Harris H.M."/>
            <person name="McCann A."/>
            <person name="Guo C."/>
            <person name="Argimon S."/>
            <person name="Zhang W."/>
            <person name="Yang X."/>
            <person name="Jeffery I.B."/>
            <person name="Cooney J.C."/>
            <person name="Kagawa T.F."/>
            <person name="Liu W."/>
            <person name="Song Y."/>
            <person name="Salvetti E."/>
            <person name="Wrobel A."/>
            <person name="Rasinkangas P."/>
            <person name="Parkhill J."/>
            <person name="Rea M.C."/>
            <person name="O'Sullivan O."/>
            <person name="Ritari J."/>
            <person name="Douillard F.P."/>
            <person name="Paul Ross R."/>
            <person name="Yang R."/>
            <person name="Briner A.E."/>
            <person name="Felis G.E."/>
            <person name="de Vos W.M."/>
            <person name="Barrangou R."/>
            <person name="Klaenhammer T.R."/>
            <person name="Caufield P.W."/>
            <person name="Cui Y."/>
            <person name="Zhang H."/>
            <person name="O'Toole P.W."/>
        </authorList>
    </citation>
    <scope>NUCLEOTIDE SEQUENCE [LARGE SCALE GENOMIC DNA]</scope>
    <source>
        <strain evidence="3 4">DSM 23037</strain>
    </source>
</reference>
<comment type="similarity">
    <text evidence="1">Belongs to the Nudix hydrolase family.</text>
</comment>
<comment type="caution">
    <text evidence="3">The sequence shown here is derived from an EMBL/GenBank/DDBJ whole genome shotgun (WGS) entry which is preliminary data.</text>
</comment>
<gene>
    <name evidence="3" type="ORF">FC86_GL001059</name>
</gene>